<accession>A0A8S4AMY2</accession>
<evidence type="ECO:0000256" key="5">
    <source>
        <dbReference type="ARBA" id="ARBA00008779"/>
    </source>
</evidence>
<dbReference type="Gene3D" id="3.50.50.60">
    <property type="entry name" value="FAD/NAD(P)-binding domain"/>
    <property type="match status" value="1"/>
</dbReference>
<evidence type="ECO:0000256" key="10">
    <source>
        <dbReference type="ARBA" id="ARBA00022837"/>
    </source>
</evidence>
<dbReference type="FunFam" id="3.30.70.1400:FF:000005">
    <property type="entry name" value="Dimethylglycine dehydrogenase, mitochondrial"/>
    <property type="match status" value="1"/>
</dbReference>
<feature type="domain" description="Aminomethyltransferase C-terminal" evidence="26">
    <location>
        <begin position="775"/>
        <end position="852"/>
    </location>
</feature>
<evidence type="ECO:0000256" key="16">
    <source>
        <dbReference type="ARBA" id="ARBA00052020"/>
    </source>
</evidence>
<evidence type="ECO:0000256" key="13">
    <source>
        <dbReference type="ARBA" id="ARBA00023002"/>
    </source>
</evidence>
<comment type="subcellular location">
    <subcellularLocation>
        <location evidence="3">Mitochondrion</location>
    </subcellularLocation>
</comment>
<feature type="domain" description="FAD dependent oxidoreductase central" evidence="27">
    <location>
        <begin position="422"/>
        <end position="475"/>
    </location>
</feature>
<evidence type="ECO:0000259" key="26">
    <source>
        <dbReference type="Pfam" id="PF08669"/>
    </source>
</evidence>
<keyword evidence="29" id="KW-1185">Reference proteome</keyword>
<dbReference type="InterPro" id="IPR006222">
    <property type="entry name" value="GCVT_N"/>
</dbReference>
<evidence type="ECO:0000259" key="23">
    <source>
        <dbReference type="Pfam" id="PF00884"/>
    </source>
</evidence>
<dbReference type="PANTHER" id="PTHR10342">
    <property type="entry name" value="ARYLSULFATASE"/>
    <property type="match status" value="1"/>
</dbReference>
<comment type="similarity">
    <text evidence="4">Belongs to the GcvT family.</text>
</comment>
<evidence type="ECO:0000256" key="14">
    <source>
        <dbReference type="ARBA" id="ARBA00023128"/>
    </source>
</evidence>
<dbReference type="GO" id="GO:0019695">
    <property type="term" value="P:choline metabolic process"/>
    <property type="evidence" value="ECO:0007669"/>
    <property type="project" value="UniProtKB-ARBA"/>
</dbReference>
<evidence type="ECO:0000313" key="28">
    <source>
        <dbReference type="EMBL" id="CAG5867692.1"/>
    </source>
</evidence>
<evidence type="ECO:0000256" key="20">
    <source>
        <dbReference type="ARBA" id="ARBA00074811"/>
    </source>
</evidence>
<dbReference type="Pfam" id="PF08669">
    <property type="entry name" value="GCV_T_C"/>
    <property type="match status" value="1"/>
</dbReference>
<comment type="cofactor">
    <cofactor evidence="1">
        <name>Ca(2+)</name>
        <dbReference type="ChEBI" id="CHEBI:29108"/>
    </cofactor>
</comment>
<keyword evidence="15" id="KW-0325">Glycoprotein</keyword>
<dbReference type="InterPro" id="IPR027266">
    <property type="entry name" value="TrmE/GcvT-like"/>
</dbReference>
<name>A0A8S4AMY2_9TELE</name>
<comment type="caution">
    <text evidence="28">The sequence shown here is derived from an EMBL/GenBank/DDBJ whole genome shotgun (WGS) entry which is preliminary data.</text>
</comment>
<gene>
    <name evidence="28" type="ORF">MMEN_LOCUS4471</name>
</gene>
<dbReference type="GO" id="GO:0047865">
    <property type="term" value="F:dimethylglycine dehydrogenase activity"/>
    <property type="evidence" value="ECO:0007669"/>
    <property type="project" value="UniProtKB-EC"/>
</dbReference>
<dbReference type="FunFam" id="2.40.30.110:FF:000005">
    <property type="entry name" value="dimethylglycine dehydrogenase, mitochondrial"/>
    <property type="match status" value="1"/>
</dbReference>
<keyword evidence="11" id="KW-0809">Transit peptide</keyword>
<dbReference type="Gene3D" id="3.30.1120.10">
    <property type="match status" value="1"/>
</dbReference>
<evidence type="ECO:0000256" key="6">
    <source>
        <dbReference type="ARBA" id="ARBA00022630"/>
    </source>
</evidence>
<evidence type="ECO:0000313" key="29">
    <source>
        <dbReference type="Proteomes" id="UP000677803"/>
    </source>
</evidence>
<evidence type="ECO:0000259" key="24">
    <source>
        <dbReference type="Pfam" id="PF01266"/>
    </source>
</evidence>
<keyword evidence="14" id="KW-0496">Mitochondrion</keyword>
<dbReference type="Pfam" id="PF01266">
    <property type="entry name" value="DAO"/>
    <property type="match status" value="1"/>
</dbReference>
<reference evidence="28" key="1">
    <citation type="submission" date="2021-05" db="EMBL/GenBank/DDBJ databases">
        <authorList>
            <person name="Tigano A."/>
        </authorList>
    </citation>
    <scope>NUCLEOTIDE SEQUENCE</scope>
</reference>
<dbReference type="Gene3D" id="3.40.720.10">
    <property type="entry name" value="Alkaline Phosphatase, subunit A"/>
    <property type="match status" value="1"/>
</dbReference>
<comment type="cofactor">
    <cofactor evidence="2">
        <name>FAD</name>
        <dbReference type="ChEBI" id="CHEBI:57692"/>
    </cofactor>
</comment>
<keyword evidence="6" id="KW-0285">Flavoprotein</keyword>
<dbReference type="SUPFAM" id="SSF51905">
    <property type="entry name" value="FAD/NAD(P)-binding domain"/>
    <property type="match status" value="1"/>
</dbReference>
<evidence type="ECO:0000256" key="18">
    <source>
        <dbReference type="ARBA" id="ARBA00060516"/>
    </source>
</evidence>
<evidence type="ECO:0000256" key="1">
    <source>
        <dbReference type="ARBA" id="ARBA00001913"/>
    </source>
</evidence>
<keyword evidence="8" id="KW-0378">Hydrolase</keyword>
<dbReference type="InterPro" id="IPR047115">
    <property type="entry name" value="ARSB"/>
</dbReference>
<dbReference type="InterPro" id="IPR013977">
    <property type="entry name" value="GcvT_C"/>
</dbReference>
<evidence type="ECO:0000256" key="12">
    <source>
        <dbReference type="ARBA" id="ARBA00022990"/>
    </source>
</evidence>
<evidence type="ECO:0000256" key="9">
    <source>
        <dbReference type="ARBA" id="ARBA00022827"/>
    </source>
</evidence>
<evidence type="ECO:0000259" key="27">
    <source>
        <dbReference type="Pfam" id="PF16350"/>
    </source>
</evidence>
<dbReference type="CDD" id="cd16029">
    <property type="entry name" value="4-S"/>
    <property type="match status" value="1"/>
</dbReference>
<dbReference type="SUPFAM" id="SSF53649">
    <property type="entry name" value="Alkaline phosphatase-like"/>
    <property type="match status" value="1"/>
</dbReference>
<evidence type="ECO:0000256" key="22">
    <source>
        <dbReference type="SAM" id="MobiDB-lite"/>
    </source>
</evidence>
<dbReference type="InterPro" id="IPR029043">
    <property type="entry name" value="GcvT/YgfZ_C"/>
</dbReference>
<dbReference type="Gene3D" id="3.30.9.10">
    <property type="entry name" value="D-Amino Acid Oxidase, subunit A, domain 2"/>
    <property type="match status" value="1"/>
</dbReference>
<dbReference type="Pfam" id="PF00884">
    <property type="entry name" value="Sulfatase"/>
    <property type="match status" value="1"/>
</dbReference>
<comment type="similarity">
    <text evidence="5">Belongs to the sulfatase family.</text>
</comment>
<dbReference type="FunFam" id="3.40.720.10:FF:000007">
    <property type="entry name" value="Arylsulfatase family, member J"/>
    <property type="match status" value="1"/>
</dbReference>
<feature type="region of interest" description="Disordered" evidence="22">
    <location>
        <begin position="1346"/>
        <end position="1371"/>
    </location>
</feature>
<evidence type="ECO:0000256" key="2">
    <source>
        <dbReference type="ARBA" id="ARBA00001974"/>
    </source>
</evidence>
<dbReference type="GO" id="GO:0005739">
    <property type="term" value="C:mitochondrion"/>
    <property type="evidence" value="ECO:0007669"/>
    <property type="project" value="UniProtKB-SubCell"/>
</dbReference>
<dbReference type="InterPro" id="IPR006076">
    <property type="entry name" value="FAD-dep_OxRdtase"/>
</dbReference>
<evidence type="ECO:0000256" key="19">
    <source>
        <dbReference type="ARBA" id="ARBA00066704"/>
    </source>
</evidence>
<evidence type="ECO:0000256" key="7">
    <source>
        <dbReference type="ARBA" id="ARBA00022723"/>
    </source>
</evidence>
<comment type="function">
    <text evidence="17">Catalyzes the demethylation of N,N-dimethylglycine to sarcosine. Also has activity with sarcosine in vitro.</text>
</comment>
<comment type="catalytic activity">
    <reaction evidence="16">
        <text>(6S)-5,6,7,8-tetrahydrofolyl-(gamma-L-Glu)(n) + N,N-dimethylglycine + oxidized [electron-transfer flavoprotein] + H(+) = (6R)-5,10-methylenetetrahydrofolyl-(gamma-L-Glu)(n) + sarcosine + reduced [electron-transfer flavoprotein]</text>
        <dbReference type="Rhea" id="RHEA:52856"/>
        <dbReference type="Rhea" id="RHEA-COMP:10685"/>
        <dbReference type="Rhea" id="RHEA-COMP:10686"/>
        <dbReference type="Rhea" id="RHEA-COMP:13257"/>
        <dbReference type="Rhea" id="RHEA-COMP:14738"/>
        <dbReference type="ChEBI" id="CHEBI:15378"/>
        <dbReference type="ChEBI" id="CHEBI:57433"/>
        <dbReference type="ChEBI" id="CHEBI:57692"/>
        <dbReference type="ChEBI" id="CHEBI:58251"/>
        <dbReference type="ChEBI" id="CHEBI:58307"/>
        <dbReference type="ChEBI" id="CHEBI:136572"/>
        <dbReference type="ChEBI" id="CHEBI:141005"/>
        <dbReference type="EC" id="1.5.8.4"/>
    </reaction>
</comment>
<keyword evidence="9" id="KW-0274">FAD</keyword>
<evidence type="ECO:0000256" key="17">
    <source>
        <dbReference type="ARBA" id="ARBA00055666"/>
    </source>
</evidence>
<dbReference type="Gene3D" id="3.30.70.1400">
    <property type="entry name" value="Aminomethyltransferase beta-barrel domains"/>
    <property type="match status" value="1"/>
</dbReference>
<dbReference type="GO" id="GO:0008484">
    <property type="term" value="F:sulfuric ester hydrolase activity"/>
    <property type="evidence" value="ECO:0007669"/>
    <property type="project" value="InterPro"/>
</dbReference>
<dbReference type="Gene3D" id="2.40.30.110">
    <property type="entry name" value="Aminomethyltransferase beta-barrel domains"/>
    <property type="match status" value="1"/>
</dbReference>
<evidence type="ECO:0000259" key="25">
    <source>
        <dbReference type="Pfam" id="PF01571"/>
    </source>
</evidence>
<dbReference type="InterPro" id="IPR017850">
    <property type="entry name" value="Alkaline_phosphatase_core_sf"/>
</dbReference>
<evidence type="ECO:0000256" key="3">
    <source>
        <dbReference type="ARBA" id="ARBA00004173"/>
    </source>
</evidence>
<protein>
    <recommendedName>
        <fullName evidence="20">Dimethylglycine dehydrogenase, mitochondrial</fullName>
        <ecNumber evidence="19">1.5.8.4</ecNumber>
    </recommendedName>
    <alternativeName>
        <fullName evidence="21">ME2GLYDH</fullName>
    </alternativeName>
</protein>
<feature type="domain" description="Sulfatase N-terminal" evidence="23">
    <location>
        <begin position="898"/>
        <end position="1197"/>
    </location>
</feature>
<evidence type="ECO:0000256" key="21">
    <source>
        <dbReference type="ARBA" id="ARBA00081701"/>
    </source>
</evidence>
<dbReference type="PROSITE" id="PS00149">
    <property type="entry name" value="SULFATASE_2"/>
    <property type="match status" value="1"/>
</dbReference>
<dbReference type="SUPFAM" id="SSF54373">
    <property type="entry name" value="FAD-linked reductases, C-terminal domain"/>
    <property type="match status" value="1"/>
</dbReference>
<dbReference type="EC" id="1.5.8.4" evidence="19"/>
<dbReference type="GO" id="GO:0046872">
    <property type="term" value="F:metal ion binding"/>
    <property type="evidence" value="ECO:0007669"/>
    <property type="project" value="UniProtKB-KW"/>
</dbReference>
<organism evidence="28 29">
    <name type="scientific">Menidia menidia</name>
    <name type="common">Atlantic silverside</name>
    <dbReference type="NCBI Taxonomy" id="238744"/>
    <lineage>
        <taxon>Eukaryota</taxon>
        <taxon>Metazoa</taxon>
        <taxon>Chordata</taxon>
        <taxon>Craniata</taxon>
        <taxon>Vertebrata</taxon>
        <taxon>Euteleostomi</taxon>
        <taxon>Actinopterygii</taxon>
        <taxon>Neopterygii</taxon>
        <taxon>Teleostei</taxon>
        <taxon>Neoteleostei</taxon>
        <taxon>Acanthomorphata</taxon>
        <taxon>Ovalentaria</taxon>
        <taxon>Atherinomorphae</taxon>
        <taxon>Atheriniformes</taxon>
        <taxon>Atherinopsidae</taxon>
        <taxon>Menidiinae</taxon>
        <taxon>Menidia</taxon>
    </lineage>
</organism>
<sequence>MSLILKLISAQLRRDFAARRGPARLPLRTISCTSRKQAEERNASTVLGKRWKDTADTVIIGGGCVGVSLAYHLAKSGAKDVVLLEKSELTAGSTWHAAGLTTYYHPGINLKKVHFDSIKLYEKLEAETGQAVGFHQPGSVRIASTAARVDEMRYQMTRTHWHVTQQYMIGPEKVHELFPLLDVNKVLAGLYTPEDGHIDPYSLTMALAAGARMYGAQIYNPAPVTALTPRADGKWDVQTPHGTILANRIVNTAGFWAREVGNLIGFEHPTIPVHHQYVVTATVPEVKALKKELAVIRDLEGSYYLRQERDGLLFGPYEKMEKMVLQDSWVRDGVPPGFGKELFESDLDRIMEHIEMAMEMIPVLKKADIINVVSGPITYTPDLLPMVGPHQGVRNYWTAIGFGYGVIHAGGIGKFLSDWIRNGEPPYDLIECDPNRYGKWTDVPFMCAKARESYGFNNVVGYPKEERFAGRPTSRTSGVYELLKGKGSMGFHAGWEQPHWFYKPGDDTGYKPSFRRTNWFGPVGRECRQVMEKVGVIDLTPFGKFIVKGKDSLKLLDRLFANTMPKVGQTNISHMLTPAGKVFAEVTITQLAPGEFLLVTGSGSEFHDLRWIETEVAEGRYDVDISNVTEDIGVLGIAGPNSRKVLQKLTETDMSDAAFKFLQCKSIQLSGVPVRAIRISYTGELGWELYIDQKNMATVYQAMMEAGKEDGIDNFGTYAMASLRLEKGFRGWGAEMNCDTNPLEAGLEYFIKLNKPADFIGKAALQEIKAKGLKRKLSYLSVDTDDVDPEGNETIWLNDKVVGNTTSGAYSYSSQQSLAFGYLPVELCSVGQKVEVELLGKRYPAMVIQEPLRVSLLRGTGSRRCWTVMEDGRSLAALWMLAASLVVSLRAAASARRPHVVFVLADDFGWYDVGYHGSEVRTPNLDGLSAAGVRLENYYIHTGMQHQIIWPCQPYCVPLDEKLLPQLMREAGYGTHMVGKWHLGMYKKDCLPTRRGFDSFFGYLSGSEDYYTHHRCYKIQPLNLTRCALDLRDGEEVATEYKGVYSTELFSQRAISIIRKHNSSKPLFLYVALQAVHDPLQVPDRYTAPYSFIKDPRRRLYAGMASAMDEAVGNISLALRQEGLWDNTVLVFSTDNGGQTLSGGSNWPLRGRKWSLWEGGVRGVGFVASPLLEKPGTVSRELIHVSDWLPTLVGLAGGRPNGTKPLDGFNMWDTISKGFASPRLELLHNIDALYYDIAPCPGRQSRLALARGVSGDSWAGSGFNVSIHAAIRTSNWKLLTGYPGCDVWFPRPGLNSSAPGSSTAAPLKPVMLFDVEKDPEERKDVSAQFPKVVEYLLNRLRRHQQKASPINFPKDDPRCDPGPAGAWGPWA</sequence>
<evidence type="ECO:0000256" key="11">
    <source>
        <dbReference type="ARBA" id="ARBA00022946"/>
    </source>
</evidence>
<keyword evidence="12" id="KW-0007">Acetylation</keyword>
<dbReference type="InterPro" id="IPR000917">
    <property type="entry name" value="Sulfatase_N"/>
</dbReference>
<evidence type="ECO:0000256" key="15">
    <source>
        <dbReference type="ARBA" id="ARBA00023180"/>
    </source>
</evidence>
<keyword evidence="7" id="KW-0479">Metal-binding</keyword>
<proteinExistence type="inferred from homology"/>
<dbReference type="Proteomes" id="UP000677803">
    <property type="component" value="Unassembled WGS sequence"/>
</dbReference>
<dbReference type="EMBL" id="CAJRST010003335">
    <property type="protein sequence ID" value="CAG5867692.1"/>
    <property type="molecule type" value="Genomic_DNA"/>
</dbReference>
<feature type="domain" description="GCVT N-terminal" evidence="25">
    <location>
        <begin position="485"/>
        <end position="755"/>
    </location>
</feature>
<comment type="pathway">
    <text evidence="18">Amine and polyamine degradation; betaine degradation; sarcosine from betaine: step 2/2.</text>
</comment>
<dbReference type="Pfam" id="PF01571">
    <property type="entry name" value="GCV_T"/>
    <property type="match status" value="1"/>
</dbReference>
<evidence type="ECO:0000256" key="8">
    <source>
        <dbReference type="ARBA" id="ARBA00022801"/>
    </source>
</evidence>
<evidence type="ECO:0000256" key="4">
    <source>
        <dbReference type="ARBA" id="ARBA00008609"/>
    </source>
</evidence>
<keyword evidence="13" id="KW-0560">Oxidoreductase</keyword>
<dbReference type="InterPro" id="IPR036188">
    <property type="entry name" value="FAD/NAD-bd_sf"/>
</dbReference>
<dbReference type="SUPFAM" id="SSF101790">
    <property type="entry name" value="Aminomethyltransferase beta-barrel domain"/>
    <property type="match status" value="1"/>
</dbReference>
<dbReference type="InterPro" id="IPR032503">
    <property type="entry name" value="FAO_M"/>
</dbReference>
<keyword evidence="10" id="KW-0106">Calcium</keyword>
<dbReference type="PANTHER" id="PTHR10342:SF274">
    <property type="entry name" value="ARYLSULFATASE B"/>
    <property type="match status" value="1"/>
</dbReference>
<feature type="domain" description="FAD dependent oxidoreductase" evidence="24">
    <location>
        <begin position="56"/>
        <end position="419"/>
    </location>
</feature>
<dbReference type="Gene3D" id="3.30.1360.120">
    <property type="entry name" value="Probable tRNA modification gtpase trme, domain 1"/>
    <property type="match status" value="1"/>
</dbReference>
<dbReference type="InterPro" id="IPR024607">
    <property type="entry name" value="Sulfatase_CS"/>
</dbReference>
<dbReference type="Pfam" id="PF16350">
    <property type="entry name" value="FAO_M"/>
    <property type="match status" value="1"/>
</dbReference>
<dbReference type="OrthoDB" id="498204at2759"/>
<dbReference type="SUPFAM" id="SSF103025">
    <property type="entry name" value="Folate-binding domain"/>
    <property type="match status" value="1"/>
</dbReference>